<accession>A0A6C2CBJ7</accession>
<evidence type="ECO:0000256" key="2">
    <source>
        <dbReference type="PROSITE-ProRule" id="PRU00252"/>
    </source>
</evidence>
<evidence type="ECO:0000256" key="3">
    <source>
        <dbReference type="SAM" id="MobiDB-lite"/>
    </source>
</evidence>
<dbReference type="Proteomes" id="UP000371977">
    <property type="component" value="Unassembled WGS sequence"/>
</dbReference>
<protein>
    <recommendedName>
        <fullName evidence="6">Single-stranded DNA-binding protein</fullName>
    </recommendedName>
</protein>
<reference evidence="4 5" key="1">
    <citation type="submission" date="2019-01" db="EMBL/GenBank/DDBJ databases">
        <title>Weissella sp. nov., a novel lactic acid bacterium isolated from animal feces.</title>
        <authorList>
            <person name="Wang L.-T."/>
        </authorList>
    </citation>
    <scope>NUCLEOTIDE SEQUENCE [LARGE SCALE GENOMIC DNA]</scope>
    <source>
        <strain evidence="4 5">8H-2</strain>
    </source>
</reference>
<dbReference type="InterPro" id="IPR012340">
    <property type="entry name" value="NA-bd_OB-fold"/>
</dbReference>
<dbReference type="AlphaFoldDB" id="A0A6C2CBJ7"/>
<keyword evidence="5" id="KW-1185">Reference proteome</keyword>
<evidence type="ECO:0000256" key="1">
    <source>
        <dbReference type="ARBA" id="ARBA00023125"/>
    </source>
</evidence>
<evidence type="ECO:0000313" key="5">
    <source>
        <dbReference type="Proteomes" id="UP000371977"/>
    </source>
</evidence>
<dbReference type="SUPFAM" id="SSF50249">
    <property type="entry name" value="Nucleic acid-binding proteins"/>
    <property type="match status" value="1"/>
</dbReference>
<evidence type="ECO:0008006" key="6">
    <source>
        <dbReference type="Google" id="ProtNLM"/>
    </source>
</evidence>
<dbReference type="EMBL" id="SDGZ01000003">
    <property type="protein sequence ID" value="TYC51096.1"/>
    <property type="molecule type" value="Genomic_DNA"/>
</dbReference>
<evidence type="ECO:0000313" key="4">
    <source>
        <dbReference type="EMBL" id="TYC51096.1"/>
    </source>
</evidence>
<dbReference type="InterPro" id="IPR000424">
    <property type="entry name" value="Primosome_PriB/ssb"/>
</dbReference>
<dbReference type="PROSITE" id="PS50935">
    <property type="entry name" value="SSB"/>
    <property type="match status" value="1"/>
</dbReference>
<dbReference type="GO" id="GO:0003697">
    <property type="term" value="F:single-stranded DNA binding"/>
    <property type="evidence" value="ECO:0007669"/>
    <property type="project" value="InterPro"/>
</dbReference>
<keyword evidence="1 2" id="KW-0238">DNA-binding</keyword>
<organism evidence="4 5">
    <name type="scientific">Weissella muntiaci</name>
    <dbReference type="NCBI Taxonomy" id="2508881"/>
    <lineage>
        <taxon>Bacteria</taxon>
        <taxon>Bacillati</taxon>
        <taxon>Bacillota</taxon>
        <taxon>Bacilli</taxon>
        <taxon>Lactobacillales</taxon>
        <taxon>Lactobacillaceae</taxon>
        <taxon>Weissella</taxon>
    </lineage>
</organism>
<sequence>MQTNIHVGRVTGTPKFEYVGNQEKPIAKITIGLAIERNTRKNAPTDFLYYTALDKRAEVLNSMGIDKGTVMEIDFIQESFSFSRADGKRGYGTQNSIQSFHIWSPKKQSANQTDTGHFAGNQYPFPSNEEPPAEMNNPFGIPGFDSNHLQ</sequence>
<proteinExistence type="predicted"/>
<dbReference type="Gene3D" id="2.40.50.140">
    <property type="entry name" value="Nucleic acid-binding proteins"/>
    <property type="match status" value="1"/>
</dbReference>
<dbReference type="RefSeq" id="WP_148621682.1">
    <property type="nucleotide sequence ID" value="NZ_SDGZ01000003.1"/>
</dbReference>
<comment type="caution">
    <text evidence="4">The sequence shown here is derived from an EMBL/GenBank/DDBJ whole genome shotgun (WGS) entry which is preliminary data.</text>
</comment>
<feature type="region of interest" description="Disordered" evidence="3">
    <location>
        <begin position="108"/>
        <end position="150"/>
    </location>
</feature>
<gene>
    <name evidence="4" type="ORF">ESZ50_00750</name>
</gene>
<name>A0A6C2CBJ7_9LACO</name>
<dbReference type="OrthoDB" id="2142524at2"/>